<dbReference type="InParanoid" id="A0A2H3D9N6"/>
<dbReference type="AlphaFoldDB" id="A0A2H3D9N6"/>
<name>A0A2H3D9N6_ARMGA</name>
<dbReference type="EMBL" id="KZ293665">
    <property type="protein sequence ID" value="PBK90504.1"/>
    <property type="molecule type" value="Genomic_DNA"/>
</dbReference>
<gene>
    <name evidence="2" type="ORF">ARMGADRAFT_1014608</name>
</gene>
<reference evidence="3" key="1">
    <citation type="journal article" date="2017" name="Nat. Ecol. Evol.">
        <title>Genome expansion and lineage-specific genetic innovations in the forest pathogenic fungi Armillaria.</title>
        <authorList>
            <person name="Sipos G."/>
            <person name="Prasanna A.N."/>
            <person name="Walter M.C."/>
            <person name="O'Connor E."/>
            <person name="Balint B."/>
            <person name="Krizsan K."/>
            <person name="Kiss B."/>
            <person name="Hess J."/>
            <person name="Varga T."/>
            <person name="Slot J."/>
            <person name="Riley R."/>
            <person name="Boka B."/>
            <person name="Rigling D."/>
            <person name="Barry K."/>
            <person name="Lee J."/>
            <person name="Mihaltcheva S."/>
            <person name="LaButti K."/>
            <person name="Lipzen A."/>
            <person name="Waldron R."/>
            <person name="Moloney N.M."/>
            <person name="Sperisen C."/>
            <person name="Kredics L."/>
            <person name="Vagvoelgyi C."/>
            <person name="Patrignani A."/>
            <person name="Fitzpatrick D."/>
            <person name="Nagy I."/>
            <person name="Doyle S."/>
            <person name="Anderson J.B."/>
            <person name="Grigoriev I.V."/>
            <person name="Gueldener U."/>
            <person name="Muensterkoetter M."/>
            <person name="Nagy L.G."/>
        </authorList>
    </citation>
    <scope>NUCLEOTIDE SEQUENCE [LARGE SCALE GENOMIC DNA]</scope>
    <source>
        <strain evidence="3">Ar21-2</strain>
    </source>
</reference>
<feature type="region of interest" description="Disordered" evidence="1">
    <location>
        <begin position="82"/>
        <end position="129"/>
    </location>
</feature>
<evidence type="ECO:0000313" key="2">
    <source>
        <dbReference type="EMBL" id="PBK90504.1"/>
    </source>
</evidence>
<evidence type="ECO:0000313" key="3">
    <source>
        <dbReference type="Proteomes" id="UP000217790"/>
    </source>
</evidence>
<proteinExistence type="predicted"/>
<evidence type="ECO:0000256" key="1">
    <source>
        <dbReference type="SAM" id="MobiDB-lite"/>
    </source>
</evidence>
<protein>
    <submittedName>
        <fullName evidence="2">Uncharacterized protein</fullName>
    </submittedName>
</protein>
<accession>A0A2H3D9N6</accession>
<feature type="compositionally biased region" description="Basic and acidic residues" evidence="1">
    <location>
        <begin position="83"/>
        <end position="96"/>
    </location>
</feature>
<sequence length="156" mass="18105">MRQDPHHKPEDWESFLRSKRDKGIQHHRTSHNELTNTIYNYTASANPSGLTTTVLNPPYLPLQPHHHEHSLWWVPRTAHSKRNKETQHRHASHDEPTNTVYNNTASVSPPWLTTTMPPSHSRPSYPRHHWQGIHSASSPTLQPPFLRYLSMFAPPS</sequence>
<dbReference type="Proteomes" id="UP000217790">
    <property type="component" value="Unassembled WGS sequence"/>
</dbReference>
<organism evidence="2 3">
    <name type="scientific">Armillaria gallica</name>
    <name type="common">Bulbous honey fungus</name>
    <name type="synonym">Armillaria bulbosa</name>
    <dbReference type="NCBI Taxonomy" id="47427"/>
    <lineage>
        <taxon>Eukaryota</taxon>
        <taxon>Fungi</taxon>
        <taxon>Dikarya</taxon>
        <taxon>Basidiomycota</taxon>
        <taxon>Agaricomycotina</taxon>
        <taxon>Agaricomycetes</taxon>
        <taxon>Agaricomycetidae</taxon>
        <taxon>Agaricales</taxon>
        <taxon>Marasmiineae</taxon>
        <taxon>Physalacriaceae</taxon>
        <taxon>Armillaria</taxon>
    </lineage>
</organism>
<keyword evidence="3" id="KW-1185">Reference proteome</keyword>
<feature type="compositionally biased region" description="Polar residues" evidence="1">
    <location>
        <begin position="97"/>
        <end position="116"/>
    </location>
</feature>